<dbReference type="SUPFAM" id="SSF56954">
    <property type="entry name" value="Outer membrane efflux proteins (OEP)"/>
    <property type="match status" value="1"/>
</dbReference>
<dbReference type="Proteomes" id="UP000253782">
    <property type="component" value="Unassembled WGS sequence"/>
</dbReference>
<feature type="region of interest" description="Disordered" evidence="3">
    <location>
        <begin position="32"/>
        <end position="54"/>
    </location>
</feature>
<evidence type="ECO:0000256" key="3">
    <source>
        <dbReference type="SAM" id="MobiDB-lite"/>
    </source>
</evidence>
<reference evidence="4 5" key="1">
    <citation type="submission" date="2018-07" db="EMBL/GenBank/DDBJ databases">
        <title>Dyella tabacisoli L4-6T, whole genome shotgun sequence.</title>
        <authorList>
            <person name="Zhou X.-K."/>
            <person name="Li W.-J."/>
            <person name="Duan Y.-Q."/>
        </authorList>
    </citation>
    <scope>NUCLEOTIDE SEQUENCE [LARGE SCALE GENOMIC DNA]</scope>
    <source>
        <strain evidence="4 5">L4-6</strain>
    </source>
</reference>
<dbReference type="Gene3D" id="2.20.200.10">
    <property type="entry name" value="Outer membrane efflux proteins (OEP)"/>
    <property type="match status" value="1"/>
</dbReference>
<dbReference type="GO" id="GO:0009279">
    <property type="term" value="C:cell outer membrane"/>
    <property type="evidence" value="ECO:0007669"/>
    <property type="project" value="UniProtKB-SubCell"/>
</dbReference>
<keyword evidence="2" id="KW-0472">Membrane</keyword>
<keyword evidence="2" id="KW-0449">Lipoprotein</keyword>
<keyword evidence="2" id="KW-1134">Transmembrane beta strand</keyword>
<dbReference type="GO" id="GO:0016301">
    <property type="term" value="F:kinase activity"/>
    <property type="evidence" value="ECO:0007669"/>
    <property type="project" value="UniProtKB-KW"/>
</dbReference>
<comment type="similarity">
    <text evidence="1 2">Belongs to the outer membrane factor (OMF) (TC 1.B.17) family.</text>
</comment>
<feature type="chain" id="PRO_5016482372" evidence="2">
    <location>
        <begin position="25"/>
        <end position="493"/>
    </location>
</feature>
<keyword evidence="2" id="KW-0732">Signal</keyword>
<dbReference type="AlphaFoldDB" id="A0A369UPA0"/>
<dbReference type="GO" id="GO:0015562">
    <property type="term" value="F:efflux transmembrane transporter activity"/>
    <property type="evidence" value="ECO:0007669"/>
    <property type="project" value="InterPro"/>
</dbReference>
<evidence type="ECO:0000256" key="2">
    <source>
        <dbReference type="RuleBase" id="RU362097"/>
    </source>
</evidence>
<evidence type="ECO:0000313" key="5">
    <source>
        <dbReference type="Proteomes" id="UP000253782"/>
    </source>
</evidence>
<keyword evidence="2" id="KW-0812">Transmembrane</keyword>
<organism evidence="4 5">
    <name type="scientific">Dyella tabacisoli</name>
    <dbReference type="NCBI Taxonomy" id="2282381"/>
    <lineage>
        <taxon>Bacteria</taxon>
        <taxon>Pseudomonadati</taxon>
        <taxon>Pseudomonadota</taxon>
        <taxon>Gammaproteobacteria</taxon>
        <taxon>Lysobacterales</taxon>
        <taxon>Rhodanobacteraceae</taxon>
        <taxon>Dyella</taxon>
    </lineage>
</organism>
<dbReference type="EMBL" id="QQAH01000006">
    <property type="protein sequence ID" value="RDD82361.1"/>
    <property type="molecule type" value="Genomic_DNA"/>
</dbReference>
<comment type="subcellular location">
    <subcellularLocation>
        <location evidence="2">Cell outer membrane</location>
        <topology evidence="2">Lipid-anchor</topology>
    </subcellularLocation>
</comment>
<dbReference type="InterPro" id="IPR003423">
    <property type="entry name" value="OMP_efflux"/>
</dbReference>
<proteinExistence type="inferred from homology"/>
<name>A0A369UPA0_9GAMM</name>
<dbReference type="RefSeq" id="WP_114844981.1">
    <property type="nucleotide sequence ID" value="NZ_JBHSPE010000008.1"/>
</dbReference>
<protein>
    <submittedName>
        <fullName evidence="4">Histidine kinase</fullName>
    </submittedName>
</protein>
<dbReference type="InterPro" id="IPR010131">
    <property type="entry name" value="MdtP/NodT-like"/>
</dbReference>
<dbReference type="Gene3D" id="1.20.1600.10">
    <property type="entry name" value="Outer membrane efflux proteins (OEP)"/>
    <property type="match status" value="1"/>
</dbReference>
<dbReference type="Pfam" id="PF02321">
    <property type="entry name" value="OEP"/>
    <property type="match status" value="2"/>
</dbReference>
<sequence length="493" mass="52376">MRTFPVMTLLAASIGLLIAGCAVGPDYHRPAAPQARDYESTPAPEVTAAAHGPGGDAQHLVRDMDIPGQWWTLFHSEPLNALIDDALKHNADAEAAQAALQVAWENAYAQRGAYFPSVNLGLNPTRQKIAPDLASPASSGATFYNLTTAQVSVSYTLDLWGANRRQVESLIAQADAQRFELEATYLTLTTNLVNAAITEASLRAQIDATTRIVEAQSNILTALRRQQALGDVSEAAVAAQVAALEQSRATLPPLQKQLSQQRHLLAALSGRMPSDKLDAEFQLDALKLPTELPLSVPARLIEQRPDVRAAAEQLHAASAGIGVAIAARLPNLQIAASGGSTSTKASNLFRDGTSFWNLGASITAPLFDGGTLKHKQRAAEASYRQSAAQYRGTVITAVQNVADVLQAVQADANALVSAEAAERAAARSFAIAQRQQALGDISTTALLNAEVTWRQASIALVQARASRYADTVALFQALGGGWWNRQDAATVKK</sequence>
<dbReference type="PANTHER" id="PTHR30203">
    <property type="entry name" value="OUTER MEMBRANE CATION EFFLUX PROTEIN"/>
    <property type="match status" value="1"/>
</dbReference>
<dbReference type="PROSITE" id="PS51257">
    <property type="entry name" value="PROKAR_LIPOPROTEIN"/>
    <property type="match status" value="1"/>
</dbReference>
<keyword evidence="4" id="KW-0808">Transferase</keyword>
<evidence type="ECO:0000313" key="4">
    <source>
        <dbReference type="EMBL" id="RDD82361.1"/>
    </source>
</evidence>
<dbReference type="NCBIfam" id="TIGR01845">
    <property type="entry name" value="outer_NodT"/>
    <property type="match status" value="1"/>
</dbReference>
<keyword evidence="4" id="KW-0418">Kinase</keyword>
<accession>A0A369UPA0</accession>
<gene>
    <name evidence="4" type="ORF">DVJ77_08110</name>
</gene>
<dbReference type="OrthoDB" id="9770517at2"/>
<comment type="caution">
    <text evidence="4">The sequence shown here is derived from an EMBL/GenBank/DDBJ whole genome shotgun (WGS) entry which is preliminary data.</text>
</comment>
<dbReference type="PANTHER" id="PTHR30203:SF33">
    <property type="entry name" value="BLR4455 PROTEIN"/>
    <property type="match status" value="1"/>
</dbReference>
<feature type="signal peptide" evidence="2">
    <location>
        <begin position="1"/>
        <end position="24"/>
    </location>
</feature>
<evidence type="ECO:0000256" key="1">
    <source>
        <dbReference type="ARBA" id="ARBA00007613"/>
    </source>
</evidence>
<keyword evidence="5" id="KW-1185">Reference proteome</keyword>
<keyword evidence="2" id="KW-0564">Palmitate</keyword>